<organism evidence="7 8">
    <name type="scientific">Pseudolycoriella hygida</name>
    <dbReference type="NCBI Taxonomy" id="35572"/>
    <lineage>
        <taxon>Eukaryota</taxon>
        <taxon>Metazoa</taxon>
        <taxon>Ecdysozoa</taxon>
        <taxon>Arthropoda</taxon>
        <taxon>Hexapoda</taxon>
        <taxon>Insecta</taxon>
        <taxon>Pterygota</taxon>
        <taxon>Neoptera</taxon>
        <taxon>Endopterygota</taxon>
        <taxon>Diptera</taxon>
        <taxon>Nematocera</taxon>
        <taxon>Sciaroidea</taxon>
        <taxon>Sciaridae</taxon>
        <taxon>Pseudolycoriella</taxon>
    </lineage>
</organism>
<dbReference type="EMBL" id="WJQU01000003">
    <property type="protein sequence ID" value="KAJ6637107.1"/>
    <property type="molecule type" value="Genomic_DNA"/>
</dbReference>
<comment type="caution">
    <text evidence="7">The sequence shown here is derived from an EMBL/GenBank/DDBJ whole genome shotgun (WGS) entry which is preliminary data.</text>
</comment>
<evidence type="ECO:0000256" key="5">
    <source>
        <dbReference type="ARBA" id="ARBA00023211"/>
    </source>
</evidence>
<keyword evidence="8" id="KW-1185">Reference proteome</keyword>
<dbReference type="GO" id="GO:0005739">
    <property type="term" value="C:mitochondrion"/>
    <property type="evidence" value="ECO:0007669"/>
    <property type="project" value="TreeGrafter"/>
</dbReference>
<evidence type="ECO:0000256" key="3">
    <source>
        <dbReference type="ARBA" id="ARBA00022723"/>
    </source>
</evidence>
<dbReference type="InterPro" id="IPR000994">
    <property type="entry name" value="Pept_M24"/>
</dbReference>
<dbReference type="PANTHER" id="PTHR43226:SF4">
    <property type="entry name" value="XAA-PRO AMINOPEPTIDASE 3"/>
    <property type="match status" value="1"/>
</dbReference>
<dbReference type="Pfam" id="PF00557">
    <property type="entry name" value="Peptidase_M24"/>
    <property type="match status" value="1"/>
</dbReference>
<dbReference type="Gene3D" id="3.90.230.10">
    <property type="entry name" value="Creatinase/methionine aminopeptidase superfamily"/>
    <property type="match status" value="1"/>
</dbReference>
<evidence type="ECO:0000256" key="1">
    <source>
        <dbReference type="ARBA" id="ARBA00001936"/>
    </source>
</evidence>
<comment type="similarity">
    <text evidence="2">Belongs to the peptidase M24B family.</text>
</comment>
<dbReference type="GO" id="GO:0070006">
    <property type="term" value="F:metalloaminopeptidase activity"/>
    <property type="evidence" value="ECO:0007669"/>
    <property type="project" value="InterPro"/>
</dbReference>
<dbReference type="Pfam" id="PF05195">
    <property type="entry name" value="AMP_N"/>
    <property type="match status" value="1"/>
</dbReference>
<dbReference type="InterPro" id="IPR036005">
    <property type="entry name" value="Creatinase/aminopeptidase-like"/>
</dbReference>
<dbReference type="OrthoDB" id="4215474at2759"/>
<dbReference type="SMART" id="SM01011">
    <property type="entry name" value="AMP_N"/>
    <property type="match status" value="1"/>
</dbReference>
<proteinExistence type="inferred from homology"/>
<dbReference type="SUPFAM" id="SSF53092">
    <property type="entry name" value="Creatinase/prolidase N-terminal domain"/>
    <property type="match status" value="1"/>
</dbReference>
<keyword evidence="5" id="KW-0464">Manganese</keyword>
<keyword evidence="4" id="KW-0378">Hydrolase</keyword>
<keyword evidence="7" id="KW-0031">Aminopeptidase</keyword>
<dbReference type="Gene3D" id="3.40.350.10">
    <property type="entry name" value="Creatinase/prolidase N-terminal domain"/>
    <property type="match status" value="1"/>
</dbReference>
<protein>
    <submittedName>
        <fullName evidence="7">Xaa-Pro aminopeptidase 3</fullName>
    </submittedName>
</protein>
<accession>A0A9Q0MV77</accession>
<dbReference type="InterPro" id="IPR052433">
    <property type="entry name" value="X-Pro_dipept-like"/>
</dbReference>
<dbReference type="Proteomes" id="UP001151699">
    <property type="component" value="Chromosome X"/>
</dbReference>
<dbReference type="AlphaFoldDB" id="A0A9Q0MV77"/>
<evidence type="ECO:0000259" key="6">
    <source>
        <dbReference type="SMART" id="SM01011"/>
    </source>
</evidence>
<keyword evidence="3" id="KW-0479">Metal-binding</keyword>
<evidence type="ECO:0000256" key="4">
    <source>
        <dbReference type="ARBA" id="ARBA00022801"/>
    </source>
</evidence>
<keyword evidence="7" id="KW-0645">Protease</keyword>
<dbReference type="InterPro" id="IPR029149">
    <property type="entry name" value="Creatin/AminoP/Spt16_N"/>
</dbReference>
<evidence type="ECO:0000256" key="2">
    <source>
        <dbReference type="ARBA" id="ARBA00008766"/>
    </source>
</evidence>
<evidence type="ECO:0000313" key="8">
    <source>
        <dbReference type="Proteomes" id="UP001151699"/>
    </source>
</evidence>
<dbReference type="CDD" id="cd01087">
    <property type="entry name" value="Prolidase"/>
    <property type="match status" value="1"/>
</dbReference>
<dbReference type="GO" id="GO:0006508">
    <property type="term" value="P:proteolysis"/>
    <property type="evidence" value="ECO:0007669"/>
    <property type="project" value="TreeGrafter"/>
</dbReference>
<dbReference type="SUPFAM" id="SSF55920">
    <property type="entry name" value="Creatinase/aminopeptidase"/>
    <property type="match status" value="1"/>
</dbReference>
<evidence type="ECO:0000313" key="7">
    <source>
        <dbReference type="EMBL" id="KAJ6637107.1"/>
    </source>
</evidence>
<dbReference type="InterPro" id="IPR007865">
    <property type="entry name" value="Aminopep_P_N"/>
</dbReference>
<sequence length="533" mass="60489">MSNLLRKLFYCATATRRKNASQLYIRSIASVNKESVQMLDQRVTRLQRSGETFGQPTPFTHPHLLQKGELIQGITAEEIQGRRNRLMENIQKYDYNLHKKYSTHLIVIPSASKKYMSDKIPYVFRQNSDFLYFTGCQEPESVLVLYIDANQNSKSILFVRPKDKHSELWDGPRTGVENATNLFLVDEAFSVSDFSKVIPKFGRIDFLWYDNKCDQPTITEQINSIVSRTSAKLTEALTLFIHKQRVIKSESEIKLMRKTCEIASEAINKTIRTSKPGDSEHHIFATVDYHCRMNGASYLAYPPVVASGSNATTIHYINNSQIVNPMDLVLMDAGCEYGGYTSDITRTWPISGSFTQPQLVLYEIIHTVQKELISKTKNILKVSKFIFLKSQMFLDTLLREGGFTLDSLFDTMCLQLGSYLQEIGLIQKGLVGMDLAKAAYSYCPHHVSHYLGMDVHDTSTVSRSVHLQPGMVCTVEPGIYISRDRKDVPEEFRGIGIRIEDDVLVTSDNNIEVLTKACVKDPTLLTQQIRSSN</sequence>
<name>A0A9Q0MV77_9DIPT</name>
<comment type="cofactor">
    <cofactor evidence="1">
        <name>Mn(2+)</name>
        <dbReference type="ChEBI" id="CHEBI:29035"/>
    </cofactor>
</comment>
<dbReference type="PANTHER" id="PTHR43226">
    <property type="entry name" value="XAA-PRO AMINOPEPTIDASE 3"/>
    <property type="match status" value="1"/>
</dbReference>
<dbReference type="GO" id="GO:0030145">
    <property type="term" value="F:manganese ion binding"/>
    <property type="evidence" value="ECO:0007669"/>
    <property type="project" value="InterPro"/>
</dbReference>
<reference evidence="7" key="1">
    <citation type="submission" date="2022-07" db="EMBL/GenBank/DDBJ databases">
        <authorList>
            <person name="Trinca V."/>
            <person name="Uliana J.V.C."/>
            <person name="Torres T.T."/>
            <person name="Ward R.J."/>
            <person name="Monesi N."/>
        </authorList>
    </citation>
    <scope>NUCLEOTIDE SEQUENCE</scope>
    <source>
        <strain evidence="7">HSMRA1968</strain>
        <tissue evidence="7">Whole embryos</tissue>
    </source>
</reference>
<feature type="domain" description="Aminopeptidase P N-terminal" evidence="6">
    <location>
        <begin position="74"/>
        <end position="214"/>
    </location>
</feature>
<gene>
    <name evidence="7" type="primary">XPNPEP3</name>
    <name evidence="7" type="ORF">Bhyg_09833</name>
</gene>